<comment type="caution">
    <text evidence="1">The sequence shown here is derived from an EMBL/GenBank/DDBJ whole genome shotgun (WGS) entry which is preliminary data.</text>
</comment>
<dbReference type="GO" id="GO:0003723">
    <property type="term" value="F:RNA binding"/>
    <property type="evidence" value="ECO:0007669"/>
    <property type="project" value="InterPro"/>
</dbReference>
<dbReference type="AlphaFoldDB" id="A0A5C7AX26"/>
<evidence type="ECO:0000313" key="2">
    <source>
        <dbReference type="Proteomes" id="UP000321935"/>
    </source>
</evidence>
<gene>
    <name evidence="1" type="ORF">ESV85_04825</name>
</gene>
<accession>A0A5C7AX26</accession>
<name>A0A5C7AX26_9BACT</name>
<dbReference type="GO" id="GO:0110001">
    <property type="term" value="C:toxin-antitoxin complex"/>
    <property type="evidence" value="ECO:0007669"/>
    <property type="project" value="InterPro"/>
</dbReference>
<dbReference type="OrthoDB" id="9799912at2"/>
<reference evidence="1 2" key="1">
    <citation type="submission" date="2019-08" db="EMBL/GenBank/DDBJ databases">
        <title>Genomes sequence of Algoriphagus aquimarinus ACAM450.</title>
        <authorList>
            <person name="Bowman J.P."/>
        </authorList>
    </citation>
    <scope>NUCLEOTIDE SEQUENCE [LARGE SCALE GENOMIC DNA]</scope>
    <source>
        <strain evidence="1 2">ACAM 450</strain>
    </source>
</reference>
<dbReference type="Pfam" id="PF09907">
    <property type="entry name" value="HigB_toxin"/>
    <property type="match status" value="1"/>
</dbReference>
<dbReference type="InterPro" id="IPR018669">
    <property type="entry name" value="Toxin_HigB"/>
</dbReference>
<protein>
    <submittedName>
        <fullName evidence="1">Type II toxin-antitoxin system HigB family toxin</fullName>
    </submittedName>
</protein>
<organism evidence="1 2">
    <name type="scientific">Algoriphagus aquimarinus</name>
    <dbReference type="NCBI Taxonomy" id="237018"/>
    <lineage>
        <taxon>Bacteria</taxon>
        <taxon>Pseudomonadati</taxon>
        <taxon>Bacteroidota</taxon>
        <taxon>Cytophagia</taxon>
        <taxon>Cytophagales</taxon>
        <taxon>Cyclobacteriaceae</taxon>
        <taxon>Algoriphagus</taxon>
    </lineage>
</organism>
<dbReference type="EMBL" id="VORW01000002">
    <property type="protein sequence ID" value="TXE13306.1"/>
    <property type="molecule type" value="Genomic_DNA"/>
</dbReference>
<dbReference type="Proteomes" id="UP000321935">
    <property type="component" value="Unassembled WGS sequence"/>
</dbReference>
<sequence length="100" mass="11810">MDRHDYPLSYQAYFVSRKHSDSGKSLTTWKNIVELAQWRKSQDILDSFPKAKIIKGNRARFKIVGNKYRLIIEVDYEDETVEIRFIGTHPEYDKIDATTI</sequence>
<proteinExistence type="predicted"/>
<dbReference type="GO" id="GO:0004519">
    <property type="term" value="F:endonuclease activity"/>
    <property type="evidence" value="ECO:0007669"/>
    <property type="project" value="InterPro"/>
</dbReference>
<evidence type="ECO:0000313" key="1">
    <source>
        <dbReference type="EMBL" id="TXE13306.1"/>
    </source>
</evidence>